<evidence type="ECO:0000256" key="2">
    <source>
        <dbReference type="ARBA" id="ARBA00022475"/>
    </source>
</evidence>
<feature type="transmembrane region" description="Helical" evidence="10">
    <location>
        <begin position="12"/>
        <end position="31"/>
    </location>
</feature>
<dbReference type="Pfam" id="PF17200">
    <property type="entry name" value="sCache_2"/>
    <property type="match status" value="1"/>
</dbReference>
<evidence type="ECO:0000256" key="8">
    <source>
        <dbReference type="PROSITE-ProRule" id="PRU00284"/>
    </source>
</evidence>
<evidence type="ECO:0000256" key="3">
    <source>
        <dbReference type="ARBA" id="ARBA00022481"/>
    </source>
</evidence>
<protein>
    <submittedName>
        <fullName evidence="13">Methyl-accepting chemotaxis protein</fullName>
    </submittedName>
</protein>
<dbReference type="Proteomes" id="UP001500279">
    <property type="component" value="Unassembled WGS sequence"/>
</dbReference>
<keyword evidence="5 10" id="KW-1133">Transmembrane helix</keyword>
<dbReference type="PANTHER" id="PTHR43531">
    <property type="entry name" value="PROTEIN ICFG"/>
    <property type="match status" value="1"/>
</dbReference>
<evidence type="ECO:0000256" key="10">
    <source>
        <dbReference type="SAM" id="Phobius"/>
    </source>
</evidence>
<evidence type="ECO:0000259" key="12">
    <source>
        <dbReference type="PROSITE" id="PS50885"/>
    </source>
</evidence>
<dbReference type="PROSITE" id="PS50885">
    <property type="entry name" value="HAMP"/>
    <property type="match status" value="1"/>
</dbReference>
<dbReference type="PROSITE" id="PS50111">
    <property type="entry name" value="CHEMOTAXIS_TRANSDUC_2"/>
    <property type="match status" value="1"/>
</dbReference>
<dbReference type="SMART" id="SM00283">
    <property type="entry name" value="MA"/>
    <property type="match status" value="1"/>
</dbReference>
<evidence type="ECO:0000256" key="6">
    <source>
        <dbReference type="ARBA" id="ARBA00023136"/>
    </source>
</evidence>
<dbReference type="Gene3D" id="1.10.287.950">
    <property type="entry name" value="Methyl-accepting chemotaxis protein"/>
    <property type="match status" value="1"/>
</dbReference>
<evidence type="ECO:0000256" key="9">
    <source>
        <dbReference type="SAM" id="Coils"/>
    </source>
</evidence>
<keyword evidence="6 10" id="KW-0472">Membrane</keyword>
<keyword evidence="9" id="KW-0175">Coiled coil</keyword>
<organism evidence="13 14">
    <name type="scientific">Ideonella azotifigens</name>
    <dbReference type="NCBI Taxonomy" id="513160"/>
    <lineage>
        <taxon>Bacteria</taxon>
        <taxon>Pseudomonadati</taxon>
        <taxon>Pseudomonadota</taxon>
        <taxon>Betaproteobacteria</taxon>
        <taxon>Burkholderiales</taxon>
        <taxon>Sphaerotilaceae</taxon>
        <taxon>Ideonella</taxon>
    </lineage>
</organism>
<dbReference type="InterPro" id="IPR004089">
    <property type="entry name" value="MCPsignal_dom"/>
</dbReference>
<dbReference type="InterPro" id="IPR051310">
    <property type="entry name" value="MCP_chemotaxis"/>
</dbReference>
<name>A0ABN1KHH1_9BURK</name>
<feature type="transmembrane region" description="Helical" evidence="10">
    <location>
        <begin position="187"/>
        <end position="208"/>
    </location>
</feature>
<sequence>MSKLTISKRLGLLIGSALLGIALLVATFLFTERSLIMEERQLGVKQAVETAYGLLAHYRDQAAKGAMSEAEAKRRVAEDIKSLRYSGNQYFFIQDTQLRMVMHPTNPSLDGTDVSGLKDPNGKLLTVEMNKIAKEKAEGFVSYMWPKPGSDAPMPKVTYIKAFTPWNWVIGSGVYVDSVDSVVQRRIVGALMGAALLAAVLMAVSLVITRSLLRQMGGEPDDAAGVARRIAQGDLTVDVSLKAGDGASLMHAIKSMQDSLRSLVGKVHAGSEGVATASAEIAQGNQDLSARTEQQAAALEETAASMEQLSAAVQQNSDNARQANLLALNASETAARGGSVVAQVVETMNGINGASRRIVDIIGVIDSIAFQTNILALNAAVEAARAGEQGRGFAVVAAEVRSLAGRSAEAAREIKSLIGESVGRVEEGNKLVGQAGSTMAELVTSVRRVTDIMSEISAASTEQSAGVLQVNQAVVQMDLGTQQNAALVEEMAAAACSLKSQAGQLVETVAQFKLEMTDPA</sequence>
<evidence type="ECO:0000256" key="5">
    <source>
        <dbReference type="ARBA" id="ARBA00022989"/>
    </source>
</evidence>
<keyword evidence="8" id="KW-0807">Transducer</keyword>
<comment type="subcellular location">
    <subcellularLocation>
        <location evidence="1">Cell membrane</location>
        <topology evidence="1">Multi-pass membrane protein</topology>
    </subcellularLocation>
</comment>
<dbReference type="InterPro" id="IPR003660">
    <property type="entry name" value="HAMP_dom"/>
</dbReference>
<feature type="domain" description="HAMP" evidence="12">
    <location>
        <begin position="224"/>
        <end position="265"/>
    </location>
</feature>
<gene>
    <name evidence="13" type="ORF">GCM10009107_55580</name>
</gene>
<evidence type="ECO:0000256" key="1">
    <source>
        <dbReference type="ARBA" id="ARBA00004651"/>
    </source>
</evidence>
<dbReference type="Gene3D" id="3.30.450.20">
    <property type="entry name" value="PAS domain"/>
    <property type="match status" value="1"/>
</dbReference>
<evidence type="ECO:0000313" key="13">
    <source>
        <dbReference type="EMBL" id="GAA0767019.1"/>
    </source>
</evidence>
<evidence type="ECO:0000259" key="11">
    <source>
        <dbReference type="PROSITE" id="PS50111"/>
    </source>
</evidence>
<feature type="coiled-coil region" evidence="9">
    <location>
        <begin position="289"/>
        <end position="316"/>
    </location>
</feature>
<dbReference type="SMART" id="SM01049">
    <property type="entry name" value="Cache_2"/>
    <property type="match status" value="1"/>
</dbReference>
<keyword evidence="14" id="KW-1185">Reference proteome</keyword>
<reference evidence="13 14" key="1">
    <citation type="journal article" date="2019" name="Int. J. Syst. Evol. Microbiol.">
        <title>The Global Catalogue of Microorganisms (GCM) 10K type strain sequencing project: providing services to taxonomists for standard genome sequencing and annotation.</title>
        <authorList>
            <consortium name="The Broad Institute Genomics Platform"/>
            <consortium name="The Broad Institute Genome Sequencing Center for Infectious Disease"/>
            <person name="Wu L."/>
            <person name="Ma J."/>
        </authorList>
    </citation>
    <scope>NUCLEOTIDE SEQUENCE [LARGE SCALE GENOMIC DNA]</scope>
    <source>
        <strain evidence="13 14">JCM 15503</strain>
    </source>
</reference>
<dbReference type="SUPFAM" id="SSF58104">
    <property type="entry name" value="Methyl-accepting chemotaxis protein (MCP) signaling domain"/>
    <property type="match status" value="1"/>
</dbReference>
<proteinExistence type="inferred from homology"/>
<dbReference type="EMBL" id="BAAAEW010000045">
    <property type="protein sequence ID" value="GAA0767019.1"/>
    <property type="molecule type" value="Genomic_DNA"/>
</dbReference>
<feature type="domain" description="Methyl-accepting transducer" evidence="11">
    <location>
        <begin position="270"/>
        <end position="499"/>
    </location>
</feature>
<evidence type="ECO:0000256" key="4">
    <source>
        <dbReference type="ARBA" id="ARBA00022692"/>
    </source>
</evidence>
<evidence type="ECO:0000256" key="7">
    <source>
        <dbReference type="ARBA" id="ARBA00029447"/>
    </source>
</evidence>
<accession>A0ABN1KHH1</accession>
<dbReference type="CDD" id="cd17529">
    <property type="entry name" value="HAMP_I"/>
    <property type="match status" value="1"/>
</dbReference>
<keyword evidence="3" id="KW-0488">Methylation</keyword>
<dbReference type="Pfam" id="PF00015">
    <property type="entry name" value="MCPsignal"/>
    <property type="match status" value="1"/>
</dbReference>
<dbReference type="CDD" id="cd11386">
    <property type="entry name" value="MCP_signal"/>
    <property type="match status" value="1"/>
</dbReference>
<dbReference type="InterPro" id="IPR033480">
    <property type="entry name" value="sCache_2"/>
</dbReference>
<comment type="caution">
    <text evidence="13">The sequence shown here is derived from an EMBL/GenBank/DDBJ whole genome shotgun (WGS) entry which is preliminary data.</text>
</comment>
<comment type="similarity">
    <text evidence="7">Belongs to the methyl-accepting chemotaxis (MCP) protein family.</text>
</comment>
<dbReference type="RefSeq" id="WP_141284640.1">
    <property type="nucleotide sequence ID" value="NZ_BAAAEW010000045.1"/>
</dbReference>
<evidence type="ECO:0000313" key="14">
    <source>
        <dbReference type="Proteomes" id="UP001500279"/>
    </source>
</evidence>
<keyword evidence="4 10" id="KW-0812">Transmembrane</keyword>
<dbReference type="PANTHER" id="PTHR43531:SF14">
    <property type="entry name" value="METHYL-ACCEPTING CHEMOTAXIS PROTEIN I-RELATED"/>
    <property type="match status" value="1"/>
</dbReference>
<keyword evidence="2" id="KW-1003">Cell membrane</keyword>